<keyword evidence="1" id="KW-1133">Transmembrane helix</keyword>
<dbReference type="Pfam" id="PF09819">
    <property type="entry name" value="ABC_cobalt"/>
    <property type="match status" value="1"/>
</dbReference>
<feature type="transmembrane region" description="Helical" evidence="1">
    <location>
        <begin position="60"/>
        <end position="76"/>
    </location>
</feature>
<gene>
    <name evidence="2" type="ORF">B6254_0827</name>
</gene>
<evidence type="ECO:0000256" key="1">
    <source>
        <dbReference type="SAM" id="Phobius"/>
    </source>
</evidence>
<feature type="transmembrane region" description="Helical" evidence="1">
    <location>
        <begin position="130"/>
        <end position="149"/>
    </location>
</feature>
<feature type="transmembrane region" description="Helical" evidence="1">
    <location>
        <begin position="161"/>
        <end position="183"/>
    </location>
</feature>
<dbReference type="Proteomes" id="UP000244870">
    <property type="component" value="Chromosome"/>
</dbReference>
<accession>A0A2S1KQI2</accession>
<dbReference type="InterPro" id="IPR017195">
    <property type="entry name" value="ABC_thiamin-permease_prd"/>
</dbReference>
<dbReference type="EMBL" id="CP020928">
    <property type="protein sequence ID" value="AWF95234.1"/>
    <property type="molecule type" value="Genomic_DNA"/>
</dbReference>
<keyword evidence="1" id="KW-0472">Membrane</keyword>
<keyword evidence="1" id="KW-0812">Transmembrane</keyword>
<feature type="transmembrane region" description="Helical" evidence="1">
    <location>
        <begin position="88"/>
        <end position="110"/>
    </location>
</feature>
<dbReference type="AlphaFoldDB" id="A0A2S1KQI2"/>
<dbReference type="PIRSF" id="PIRSF037394">
    <property type="entry name" value="ABC_thiamine-permease_YkoE_prd"/>
    <property type="match status" value="1"/>
</dbReference>
<proteinExistence type="predicted"/>
<organism evidence="2 3">
    <name type="scientific">Weissella cibaria</name>
    <dbReference type="NCBI Taxonomy" id="137591"/>
    <lineage>
        <taxon>Bacteria</taxon>
        <taxon>Bacillati</taxon>
        <taxon>Bacillota</taxon>
        <taxon>Bacilli</taxon>
        <taxon>Lactobacillales</taxon>
        <taxon>Lactobacillaceae</taxon>
        <taxon>Weissella</taxon>
    </lineage>
</organism>
<protein>
    <submittedName>
        <fullName evidence="2">Uncharacterized protein</fullName>
    </submittedName>
</protein>
<reference evidence="2 3" key="1">
    <citation type="submission" date="2017-04" db="EMBL/GenBank/DDBJ databases">
        <title>Weissella cibaria strain m2 complete genome.</title>
        <authorList>
            <person name="Pan Q."/>
            <person name="Tan M."/>
            <person name="Yao F."/>
            <person name="Su S."/>
        </authorList>
    </citation>
    <scope>NUCLEOTIDE SEQUENCE [LARGE SCALE GENOMIC DNA]</scope>
    <source>
        <strain evidence="2 3">M2</strain>
    </source>
</reference>
<evidence type="ECO:0000313" key="3">
    <source>
        <dbReference type="Proteomes" id="UP000244870"/>
    </source>
</evidence>
<sequence length="195" mass="21266">MNGGLHVMQTVQEHKRGWALRDVIFLAIIAIFFGVIYQVWGASYYALAAIPALKPFANDMTIGVWLMAGPLAGVLLRKVGATLIGEVLAAVVEMLLFSSWGAATLLYGFVQGISSELGFTLTGYKNWDKIGLTLSVITSTLITFAWDLFNSGYLAYKPGLLIALFIIRLISVGFFAGILVYLIKVLVEKSGLLKR</sequence>
<feature type="transmembrane region" description="Helical" evidence="1">
    <location>
        <begin position="23"/>
        <end position="40"/>
    </location>
</feature>
<name>A0A2S1KQI2_9LACO</name>
<evidence type="ECO:0000313" key="2">
    <source>
        <dbReference type="EMBL" id="AWF95234.1"/>
    </source>
</evidence>